<dbReference type="AlphaFoldDB" id="A0AA35CQ05"/>
<reference evidence="1" key="1">
    <citation type="submission" date="2022-03" db="EMBL/GenBank/DDBJ databases">
        <title>Complete genome sequence of Caldinitratiruptor microaerophilus.</title>
        <authorList>
            <person name="Mukaiyama R."/>
            <person name="Nishiyama T."/>
            <person name="Ueda K."/>
        </authorList>
    </citation>
    <scope>NUCLEOTIDE SEQUENCE</scope>
    <source>
        <strain evidence="1">JCM 16183</strain>
    </source>
</reference>
<accession>A0AA35CQ05</accession>
<gene>
    <name evidence="1" type="ORF">caldi_29310</name>
</gene>
<evidence type="ECO:0000313" key="2">
    <source>
        <dbReference type="Proteomes" id="UP001163687"/>
    </source>
</evidence>
<sequence>MTAEGTLDDWEGERCPRCGVRSQRFRDLPNGGRVCWKCWGSGLYDYCPHIAALLDDPVLGPRVRRLKIRSCGRDSCKKYKAPGG</sequence>
<dbReference type="EMBL" id="AP025628">
    <property type="protein sequence ID" value="BDG61841.1"/>
    <property type="molecule type" value="Genomic_DNA"/>
</dbReference>
<proteinExistence type="predicted"/>
<name>A0AA35CQ05_9FIRM</name>
<keyword evidence="2" id="KW-1185">Reference proteome</keyword>
<dbReference type="Proteomes" id="UP001163687">
    <property type="component" value="Chromosome"/>
</dbReference>
<evidence type="ECO:0000313" key="1">
    <source>
        <dbReference type="EMBL" id="BDG61841.1"/>
    </source>
</evidence>
<organism evidence="1 2">
    <name type="scientific">Caldinitratiruptor microaerophilus</name>
    <dbReference type="NCBI Taxonomy" id="671077"/>
    <lineage>
        <taxon>Bacteria</taxon>
        <taxon>Bacillati</taxon>
        <taxon>Bacillota</taxon>
        <taxon>Clostridia</taxon>
        <taxon>Eubacteriales</taxon>
        <taxon>Symbiobacteriaceae</taxon>
        <taxon>Caldinitratiruptor</taxon>
    </lineage>
</organism>
<protein>
    <submittedName>
        <fullName evidence="1">Uncharacterized protein</fullName>
    </submittedName>
</protein>
<dbReference type="KEGG" id="cmic:caldi_29310"/>